<proteinExistence type="predicted"/>
<dbReference type="EMBL" id="CP041372">
    <property type="protein sequence ID" value="QKS70061.1"/>
    <property type="molecule type" value="Genomic_DNA"/>
</dbReference>
<dbReference type="Proteomes" id="UP000318138">
    <property type="component" value="Chromosome"/>
</dbReference>
<keyword evidence="2" id="KW-1185">Reference proteome</keyword>
<dbReference type="NCBIfam" id="NF041642">
    <property type="entry name" value="RAxF_45"/>
    <property type="match status" value="1"/>
</dbReference>
<name>A0A859FBJ0_9BACI</name>
<sequence>MIVEVALTPLKQQILTHLHVVRAEFFAFALKGSSLPFFRKQIVEKQRNHLYHSA</sequence>
<organism evidence="1 2">
    <name type="scientific">Paenalkalicoccus suaedae</name>
    <dbReference type="NCBI Taxonomy" id="2592382"/>
    <lineage>
        <taxon>Bacteria</taxon>
        <taxon>Bacillati</taxon>
        <taxon>Bacillota</taxon>
        <taxon>Bacilli</taxon>
        <taxon>Bacillales</taxon>
        <taxon>Bacillaceae</taxon>
        <taxon>Paenalkalicoccus</taxon>
    </lineage>
</organism>
<evidence type="ECO:0000313" key="1">
    <source>
        <dbReference type="EMBL" id="QKS70061.1"/>
    </source>
</evidence>
<reference evidence="2" key="1">
    <citation type="submission" date="2019-07" db="EMBL/GenBank/DDBJ databases">
        <title>Bacillus alkalisoli sp. nov. isolated from saline soil.</title>
        <authorList>
            <person name="Sun J.-Q."/>
            <person name="Xu L."/>
        </authorList>
    </citation>
    <scope>NUCLEOTIDE SEQUENCE [LARGE SCALE GENOMIC DNA]</scope>
    <source>
        <strain evidence="2">M4U3P1</strain>
    </source>
</reference>
<evidence type="ECO:0000313" key="2">
    <source>
        <dbReference type="Proteomes" id="UP000318138"/>
    </source>
</evidence>
<dbReference type="KEGG" id="psua:FLK61_25140"/>
<dbReference type="AlphaFoldDB" id="A0A859FBJ0"/>
<gene>
    <name evidence="1" type="ORF">FLK61_25140</name>
</gene>
<protein>
    <submittedName>
        <fullName evidence="1">Uncharacterized protein</fullName>
    </submittedName>
</protein>
<dbReference type="RefSeq" id="WP_176008105.1">
    <property type="nucleotide sequence ID" value="NZ_CP041372.2"/>
</dbReference>
<accession>A0A859FBJ0</accession>
<dbReference type="InterPro" id="IPR048146">
    <property type="entry name" value="RAxF_45-like"/>
</dbReference>